<gene>
    <name evidence="1" type="ORF">Z045_05890</name>
</gene>
<dbReference type="EMBL" id="AZXY01000002">
    <property type="protein sequence ID" value="KSZ59697.1"/>
    <property type="molecule type" value="Genomic_DNA"/>
</dbReference>
<dbReference type="Proteomes" id="UP000053060">
    <property type="component" value="Unassembled WGS sequence"/>
</dbReference>
<dbReference type="PATRIC" id="fig|1441730.3.peg.1245"/>
<name>A0A0V9UNW2_9NOCA</name>
<accession>A0A0V9UNW2</accession>
<reference evidence="2" key="1">
    <citation type="submission" date="2015-01" db="EMBL/GenBank/DDBJ databases">
        <title>Draft genome sequence of Rhodococcus pyridinivorans strain KG-16, a hydrocarbon-degrading bacterium.</title>
        <authorList>
            <person name="Aggarwal R.K."/>
            <person name="Dawar C."/>
        </authorList>
    </citation>
    <scope>NUCLEOTIDE SEQUENCE [LARGE SCALE GENOMIC DNA]</scope>
    <source>
        <strain evidence="2">KG-16</strain>
    </source>
</reference>
<organism evidence="1 2">
    <name type="scientific">Rhodococcus pyridinivorans KG-16</name>
    <dbReference type="NCBI Taxonomy" id="1441730"/>
    <lineage>
        <taxon>Bacteria</taxon>
        <taxon>Bacillati</taxon>
        <taxon>Actinomycetota</taxon>
        <taxon>Actinomycetes</taxon>
        <taxon>Mycobacteriales</taxon>
        <taxon>Nocardiaceae</taxon>
        <taxon>Rhodococcus</taxon>
    </lineage>
</organism>
<evidence type="ECO:0000313" key="1">
    <source>
        <dbReference type="EMBL" id="KSZ59697.1"/>
    </source>
</evidence>
<dbReference type="RefSeq" id="WP_060651057.1">
    <property type="nucleotide sequence ID" value="NZ_AZXY01000002.1"/>
</dbReference>
<sequence>MESSLDKPCGYCGSKPIEPHSIGCTPLDWSWEHTEYGAYCEYFGEDKQYVYEMDKRFAGRFNSPAAYMEYTFGSTGQFGDVRQNPDALSYEETARRWKEAGVIIVHPLPDGTVYIFHTFDAT</sequence>
<proteinExistence type="predicted"/>
<reference evidence="1 2" key="2">
    <citation type="journal article" date="2016" name="Genome Announc.">
        <title>Draft Genome Sequence of a Versatile Hydrocarbon-Degrading Bacterium, Rhodococcus pyridinivorans Strain KG-16, Collected from Oil Fields in India.</title>
        <authorList>
            <person name="Aggarwal R.K."/>
            <person name="Dawar C."/>
            <person name="Phanindranath R."/>
            <person name="Mutnuri L."/>
            <person name="Dayal A.M."/>
        </authorList>
    </citation>
    <scope>NUCLEOTIDE SEQUENCE [LARGE SCALE GENOMIC DNA]</scope>
    <source>
        <strain evidence="1 2">KG-16</strain>
    </source>
</reference>
<evidence type="ECO:0000313" key="2">
    <source>
        <dbReference type="Proteomes" id="UP000053060"/>
    </source>
</evidence>
<protein>
    <submittedName>
        <fullName evidence="1">Uncharacterized protein</fullName>
    </submittedName>
</protein>
<comment type="caution">
    <text evidence="1">The sequence shown here is derived from an EMBL/GenBank/DDBJ whole genome shotgun (WGS) entry which is preliminary data.</text>
</comment>
<dbReference type="AlphaFoldDB" id="A0A0V9UNW2"/>